<accession>A0A1I7T9F5</accession>
<dbReference type="WBParaSite" id="Csp11.Scaffold555.g3729.t1">
    <property type="protein sequence ID" value="Csp11.Scaffold555.g3729.t1"/>
    <property type="gene ID" value="Csp11.Scaffold555.g3729"/>
</dbReference>
<feature type="compositionally biased region" description="Low complexity" evidence="1">
    <location>
        <begin position="68"/>
        <end position="82"/>
    </location>
</feature>
<dbReference type="Proteomes" id="UP000095282">
    <property type="component" value="Unplaced"/>
</dbReference>
<feature type="signal peptide" evidence="2">
    <location>
        <begin position="1"/>
        <end position="19"/>
    </location>
</feature>
<evidence type="ECO:0000256" key="2">
    <source>
        <dbReference type="SAM" id="SignalP"/>
    </source>
</evidence>
<evidence type="ECO:0000256" key="1">
    <source>
        <dbReference type="SAM" id="MobiDB-lite"/>
    </source>
</evidence>
<organism evidence="3 4">
    <name type="scientific">Caenorhabditis tropicalis</name>
    <dbReference type="NCBI Taxonomy" id="1561998"/>
    <lineage>
        <taxon>Eukaryota</taxon>
        <taxon>Metazoa</taxon>
        <taxon>Ecdysozoa</taxon>
        <taxon>Nematoda</taxon>
        <taxon>Chromadorea</taxon>
        <taxon>Rhabditida</taxon>
        <taxon>Rhabditina</taxon>
        <taxon>Rhabditomorpha</taxon>
        <taxon>Rhabditoidea</taxon>
        <taxon>Rhabditidae</taxon>
        <taxon>Peloderinae</taxon>
        <taxon>Caenorhabditis</taxon>
    </lineage>
</organism>
<keyword evidence="2" id="KW-0732">Signal</keyword>
<feature type="region of interest" description="Disordered" evidence="1">
    <location>
        <begin position="32"/>
        <end position="166"/>
    </location>
</feature>
<protein>
    <submittedName>
        <fullName evidence="4">Uncharacterized protein</fullName>
    </submittedName>
</protein>
<feature type="chain" id="PRO_5009307218" evidence="2">
    <location>
        <begin position="20"/>
        <end position="166"/>
    </location>
</feature>
<feature type="compositionally biased region" description="Basic and acidic residues" evidence="1">
    <location>
        <begin position="122"/>
        <end position="138"/>
    </location>
</feature>
<keyword evidence="3" id="KW-1185">Reference proteome</keyword>
<name>A0A1I7T9F5_9PELO</name>
<dbReference type="eggNOG" id="ENOG502TI8Z">
    <property type="taxonomic scope" value="Eukaryota"/>
</dbReference>
<dbReference type="AlphaFoldDB" id="A0A1I7T9F5"/>
<reference evidence="4" key="1">
    <citation type="submission" date="2016-11" db="UniProtKB">
        <authorList>
            <consortium name="WormBaseParasite"/>
        </authorList>
    </citation>
    <scope>IDENTIFICATION</scope>
</reference>
<evidence type="ECO:0000313" key="3">
    <source>
        <dbReference type="Proteomes" id="UP000095282"/>
    </source>
</evidence>
<sequence length="166" mass="18244">MIAKLFILVLKSSFLIVNAILFGSIMVCCSDGKKKSDPISPPRTEIKKAPNSTTSTEKDTLKSQNQHPPSTSSTPSLPISKPKTPDEQPKLSLKLQKTQPLKSKESLRPPPRTIRGKPIGGKSREAQKTMKDVKEFSAREGPLAGEKSANQQDFDDYLNNLGENKN</sequence>
<evidence type="ECO:0000313" key="4">
    <source>
        <dbReference type="WBParaSite" id="Csp11.Scaffold555.g3729.t1"/>
    </source>
</evidence>
<proteinExistence type="predicted"/>